<evidence type="ECO:0000256" key="1">
    <source>
        <dbReference type="SAM" id="SignalP"/>
    </source>
</evidence>
<proteinExistence type="predicted"/>
<dbReference type="Proteomes" id="UP000680038">
    <property type="component" value="Unassembled WGS sequence"/>
</dbReference>
<protein>
    <recommendedName>
        <fullName evidence="4">PorV/PorQ family protein</fullName>
    </recommendedName>
</protein>
<accession>A0A916JHY4</accession>
<feature type="chain" id="PRO_5036927485" description="PorV/PorQ family protein" evidence="1">
    <location>
        <begin position="23"/>
        <end position="345"/>
    </location>
</feature>
<keyword evidence="1" id="KW-0732">Signal</keyword>
<name>A0A916JHY4_9BACT</name>
<dbReference type="RefSeq" id="WP_215242236.1">
    <property type="nucleotide sequence ID" value="NZ_CAJRAF010000004.1"/>
</dbReference>
<organism evidence="2 3">
    <name type="scientific">Dyadobacter helix</name>
    <dbReference type="NCBI Taxonomy" id="2822344"/>
    <lineage>
        <taxon>Bacteria</taxon>
        <taxon>Pseudomonadati</taxon>
        <taxon>Bacteroidota</taxon>
        <taxon>Cytophagia</taxon>
        <taxon>Cytophagales</taxon>
        <taxon>Spirosomataceae</taxon>
        <taxon>Dyadobacter</taxon>
    </lineage>
</organism>
<evidence type="ECO:0000313" key="2">
    <source>
        <dbReference type="EMBL" id="CAG5018084.1"/>
    </source>
</evidence>
<keyword evidence="3" id="KW-1185">Reference proteome</keyword>
<gene>
    <name evidence="2" type="ORF">DYBT9275_05921</name>
</gene>
<dbReference type="AlphaFoldDB" id="A0A916JHY4"/>
<feature type="signal peptide" evidence="1">
    <location>
        <begin position="1"/>
        <end position="22"/>
    </location>
</feature>
<evidence type="ECO:0008006" key="4">
    <source>
        <dbReference type="Google" id="ProtNLM"/>
    </source>
</evidence>
<sequence length="345" mass="36811">MRNYPNTLLAFLFLFISLNLSAQQEKKRAVHAGLIYPLSTNGLQAGEYTNAFSVHAVAGYSKAETGTAIAGFGNVTKSSSGVLIAGFGNVVQDSAKGVQIAGFANVAKIRSSAFQVAGFANMARGDASGQVSGFCSVARGEVRGVQLSGFLNCAHEVNTQISGFINIAKRVKGVQLAGFINVADSSDYPIGLVNIIKTGEKSVALSIDETMTTMASFRSGGRVMYGVIGVGYNLKNTGKSLYGAEAGFGAHVRLASDVRLNLEMVSQTLSDFKGTDYFKSSIRVLPGYKFGKKLEVYAGPTFNYIDYGQNETTNLIKRYVWSRNKNNGDLQGLYFGVNAGIQILL</sequence>
<evidence type="ECO:0000313" key="3">
    <source>
        <dbReference type="Proteomes" id="UP000680038"/>
    </source>
</evidence>
<dbReference type="EMBL" id="CAJRAF010000004">
    <property type="protein sequence ID" value="CAG5018084.1"/>
    <property type="molecule type" value="Genomic_DNA"/>
</dbReference>
<reference evidence="2" key="1">
    <citation type="submission" date="2021-04" db="EMBL/GenBank/DDBJ databases">
        <authorList>
            <person name="Rodrigo-Torres L."/>
            <person name="Arahal R. D."/>
            <person name="Lucena T."/>
        </authorList>
    </citation>
    <scope>NUCLEOTIDE SEQUENCE</scope>
    <source>
        <strain evidence="2">CECT 9275</strain>
    </source>
</reference>
<comment type="caution">
    <text evidence="2">The sequence shown here is derived from an EMBL/GenBank/DDBJ whole genome shotgun (WGS) entry which is preliminary data.</text>
</comment>